<evidence type="ECO:0008006" key="4">
    <source>
        <dbReference type="Google" id="ProtNLM"/>
    </source>
</evidence>
<name>A0A1R4J514_9MICC</name>
<feature type="transmembrane region" description="Helical" evidence="1">
    <location>
        <begin position="112"/>
        <end position="130"/>
    </location>
</feature>
<feature type="transmembrane region" description="Helical" evidence="1">
    <location>
        <begin position="85"/>
        <end position="106"/>
    </location>
</feature>
<organism evidence="2 3">
    <name type="scientific">Micrococcus lylae</name>
    <dbReference type="NCBI Taxonomy" id="1273"/>
    <lineage>
        <taxon>Bacteria</taxon>
        <taxon>Bacillati</taxon>
        <taxon>Actinomycetota</taxon>
        <taxon>Actinomycetes</taxon>
        <taxon>Micrococcales</taxon>
        <taxon>Micrococcaceae</taxon>
        <taxon>Micrococcus</taxon>
    </lineage>
</organism>
<proteinExistence type="predicted"/>
<sequence length="156" mass="16576">MPYRRATTALHRYGRRLGRRGIILATLGTLWAITGALTIVAPDPAAAYPLLSAGHGVRAAGWVATGAVAVVCAHLGQCRDAPGWAALYVMAAYRALAYGHGLLLVALGDPHATIRSAFGLASWLALLIVIRVCSGWREHHDDPLHTGAIPTITDRR</sequence>
<gene>
    <name evidence="2" type="ORF">FM125_06420</name>
</gene>
<feature type="transmembrane region" description="Helical" evidence="1">
    <location>
        <begin position="21"/>
        <end position="41"/>
    </location>
</feature>
<dbReference type="EMBL" id="FUKP01000041">
    <property type="protein sequence ID" value="SJN26865.1"/>
    <property type="molecule type" value="Genomic_DNA"/>
</dbReference>
<keyword evidence="1" id="KW-0812">Transmembrane</keyword>
<keyword evidence="1" id="KW-0472">Membrane</keyword>
<dbReference type="RefSeq" id="WP_087134009.1">
    <property type="nucleotide sequence ID" value="NZ_FUKP01000041.1"/>
</dbReference>
<evidence type="ECO:0000256" key="1">
    <source>
        <dbReference type="SAM" id="Phobius"/>
    </source>
</evidence>
<accession>A0A1R4J514</accession>
<feature type="transmembrane region" description="Helical" evidence="1">
    <location>
        <begin position="53"/>
        <end position="73"/>
    </location>
</feature>
<keyword evidence="1" id="KW-1133">Transmembrane helix</keyword>
<evidence type="ECO:0000313" key="2">
    <source>
        <dbReference type="EMBL" id="SJN26865.1"/>
    </source>
</evidence>
<dbReference type="Proteomes" id="UP000196230">
    <property type="component" value="Unassembled WGS sequence"/>
</dbReference>
<dbReference type="AlphaFoldDB" id="A0A1R4J514"/>
<protein>
    <recommendedName>
        <fullName evidence="4">DUF4345 domain-containing protein</fullName>
    </recommendedName>
</protein>
<evidence type="ECO:0000313" key="3">
    <source>
        <dbReference type="Proteomes" id="UP000196230"/>
    </source>
</evidence>
<reference evidence="2 3" key="1">
    <citation type="submission" date="2017-02" db="EMBL/GenBank/DDBJ databases">
        <authorList>
            <person name="Peterson S.W."/>
        </authorList>
    </citation>
    <scope>NUCLEOTIDE SEQUENCE [LARGE SCALE GENOMIC DNA]</scope>
    <source>
        <strain evidence="2 3">2B3F</strain>
    </source>
</reference>